<evidence type="ECO:0000313" key="2">
    <source>
        <dbReference type="EMBL" id="ACU69756.1"/>
    </source>
</evidence>
<dbReference type="EMBL" id="CP001700">
    <property type="protein sequence ID" value="ACU69756.1"/>
    <property type="molecule type" value="Genomic_DNA"/>
</dbReference>
<dbReference type="AlphaFoldDB" id="C7Q0X8"/>
<organism evidence="2 3">
    <name type="scientific">Catenulispora acidiphila (strain DSM 44928 / JCM 14897 / NBRC 102108 / NRRL B-24433 / ID139908)</name>
    <dbReference type="NCBI Taxonomy" id="479433"/>
    <lineage>
        <taxon>Bacteria</taxon>
        <taxon>Bacillati</taxon>
        <taxon>Actinomycetota</taxon>
        <taxon>Actinomycetes</taxon>
        <taxon>Catenulisporales</taxon>
        <taxon>Catenulisporaceae</taxon>
        <taxon>Catenulispora</taxon>
    </lineage>
</organism>
<reference evidence="2 3" key="1">
    <citation type="journal article" date="2009" name="Stand. Genomic Sci.">
        <title>Complete genome sequence of Catenulispora acidiphila type strain (ID 139908).</title>
        <authorList>
            <person name="Copeland A."/>
            <person name="Lapidus A."/>
            <person name="Glavina Del Rio T."/>
            <person name="Nolan M."/>
            <person name="Lucas S."/>
            <person name="Chen F."/>
            <person name="Tice H."/>
            <person name="Cheng J.F."/>
            <person name="Bruce D."/>
            <person name="Goodwin L."/>
            <person name="Pitluck S."/>
            <person name="Mikhailova N."/>
            <person name="Pati A."/>
            <person name="Ivanova N."/>
            <person name="Mavromatis K."/>
            <person name="Chen A."/>
            <person name="Palaniappan K."/>
            <person name="Chain P."/>
            <person name="Land M."/>
            <person name="Hauser L."/>
            <person name="Chang Y.J."/>
            <person name="Jeffries C.D."/>
            <person name="Chertkov O."/>
            <person name="Brettin T."/>
            <person name="Detter J.C."/>
            <person name="Han C."/>
            <person name="Ali Z."/>
            <person name="Tindall B.J."/>
            <person name="Goker M."/>
            <person name="Bristow J."/>
            <person name="Eisen J.A."/>
            <person name="Markowitz V."/>
            <person name="Hugenholtz P."/>
            <person name="Kyrpides N.C."/>
            <person name="Klenk H.P."/>
        </authorList>
    </citation>
    <scope>NUCLEOTIDE SEQUENCE [LARGE SCALE GENOMIC DNA]</scope>
    <source>
        <strain evidence="3">DSM 44928 / JCM 14897 / NBRC 102108 / NRRL B-24433 / ID139908</strain>
    </source>
</reference>
<feature type="chain" id="PRO_5038761457" description="Lipoprotein" evidence="1">
    <location>
        <begin position="27"/>
        <end position="370"/>
    </location>
</feature>
<evidence type="ECO:0000256" key="1">
    <source>
        <dbReference type="SAM" id="SignalP"/>
    </source>
</evidence>
<protein>
    <recommendedName>
        <fullName evidence="4">Lipoprotein</fullName>
    </recommendedName>
</protein>
<evidence type="ECO:0008006" key="4">
    <source>
        <dbReference type="Google" id="ProtNLM"/>
    </source>
</evidence>
<dbReference type="InParanoid" id="C7Q0X8"/>
<accession>C7Q0X8</accession>
<dbReference type="RefSeq" id="WP_012785051.1">
    <property type="nucleotide sequence ID" value="NC_013131.1"/>
</dbReference>
<dbReference type="HOGENOM" id="CLU_747396_0_0_11"/>
<keyword evidence="3" id="KW-1185">Reference proteome</keyword>
<sequence length="370" mass="37841" precursor="true">MPQTTSIHARRSVRALTLTIAVGAVAGLSLTACSSSGSTNSGGGSGSKTPTEALAAAVHNISSGNAEAFQLSLKPDDAMIAAMNKDSSDPQSAAIVKSLFGNGGIVVKFTASSTKPLKDLKPGESPNVELGVTAGGTDLMDVRSVGGALYAKLNVPAFLQLSGKSASDVTSQLGQLPPDFQAPVQALMANKWVGVSATDLKGLEQMAQSLGAGDLGSTTAPSSSPSTQMLANFESELMKALTQDATVTDKGSGHYQVSGKVKTIGQDVLQALGPVMNSVPGKSKADMDKLRTDLNSVPDSENITFDTWVKNNQISELQVDLAQFLTSTDSGGGHLPVDAKFSQSASNVGAPSDVTNIDVQKLISEFGGGL</sequence>
<evidence type="ECO:0000313" key="3">
    <source>
        <dbReference type="Proteomes" id="UP000000851"/>
    </source>
</evidence>
<dbReference type="Proteomes" id="UP000000851">
    <property type="component" value="Chromosome"/>
</dbReference>
<gene>
    <name evidence="2" type="ordered locus">Caci_0822</name>
</gene>
<feature type="signal peptide" evidence="1">
    <location>
        <begin position="1"/>
        <end position="26"/>
    </location>
</feature>
<dbReference type="OrthoDB" id="4117056at2"/>
<name>C7Q0X8_CATAD</name>
<proteinExistence type="predicted"/>
<dbReference type="KEGG" id="cai:Caci_0822"/>
<keyword evidence="1" id="KW-0732">Signal</keyword>